<proteinExistence type="inferred from homology"/>
<dbReference type="Pfam" id="PF07690">
    <property type="entry name" value="MFS_1"/>
    <property type="match status" value="1"/>
</dbReference>
<evidence type="ECO:0000256" key="4">
    <source>
        <dbReference type="ARBA" id="ARBA00022989"/>
    </source>
</evidence>
<feature type="transmembrane region" description="Helical" evidence="7">
    <location>
        <begin position="363"/>
        <end position="383"/>
    </location>
</feature>
<evidence type="ECO:0000256" key="7">
    <source>
        <dbReference type="SAM" id="Phobius"/>
    </source>
</evidence>
<comment type="similarity">
    <text evidence="6">Belongs to the major facilitator superfamily. Allantoate permease family.</text>
</comment>
<feature type="transmembrane region" description="Helical" evidence="7">
    <location>
        <begin position="456"/>
        <end position="477"/>
    </location>
</feature>
<organism evidence="9 10">
    <name type="scientific">Clohesyomyces aquaticus</name>
    <dbReference type="NCBI Taxonomy" id="1231657"/>
    <lineage>
        <taxon>Eukaryota</taxon>
        <taxon>Fungi</taxon>
        <taxon>Dikarya</taxon>
        <taxon>Ascomycota</taxon>
        <taxon>Pezizomycotina</taxon>
        <taxon>Dothideomycetes</taxon>
        <taxon>Pleosporomycetidae</taxon>
        <taxon>Pleosporales</taxon>
        <taxon>Lindgomycetaceae</taxon>
        <taxon>Clohesyomyces</taxon>
    </lineage>
</organism>
<evidence type="ECO:0000256" key="5">
    <source>
        <dbReference type="ARBA" id="ARBA00023136"/>
    </source>
</evidence>
<evidence type="ECO:0000256" key="2">
    <source>
        <dbReference type="ARBA" id="ARBA00022448"/>
    </source>
</evidence>
<feature type="domain" description="Major facilitator superfamily (MFS) profile" evidence="8">
    <location>
        <begin position="72"/>
        <end position="482"/>
    </location>
</feature>
<dbReference type="InterPro" id="IPR020846">
    <property type="entry name" value="MFS_dom"/>
</dbReference>
<accession>A0A1Y1ZE93</accession>
<dbReference type="Proteomes" id="UP000193144">
    <property type="component" value="Unassembled WGS sequence"/>
</dbReference>
<feature type="transmembrane region" description="Helical" evidence="7">
    <location>
        <begin position="201"/>
        <end position="220"/>
    </location>
</feature>
<keyword evidence="4 7" id="KW-1133">Transmembrane helix</keyword>
<dbReference type="GO" id="GO:0016020">
    <property type="term" value="C:membrane"/>
    <property type="evidence" value="ECO:0007669"/>
    <property type="project" value="UniProtKB-SubCell"/>
</dbReference>
<evidence type="ECO:0000256" key="3">
    <source>
        <dbReference type="ARBA" id="ARBA00022692"/>
    </source>
</evidence>
<dbReference type="CDD" id="cd17327">
    <property type="entry name" value="MFS_FEN2_like"/>
    <property type="match status" value="1"/>
</dbReference>
<keyword evidence="2" id="KW-0813">Transport</keyword>
<dbReference type="FunFam" id="1.20.1250.20:FF:000064">
    <property type="entry name" value="MFS allantoate transporter"/>
    <property type="match status" value="1"/>
</dbReference>
<feature type="transmembrane region" description="Helical" evidence="7">
    <location>
        <begin position="423"/>
        <end position="444"/>
    </location>
</feature>
<feature type="transmembrane region" description="Helical" evidence="7">
    <location>
        <begin position="335"/>
        <end position="356"/>
    </location>
</feature>
<protein>
    <submittedName>
        <fullName evidence="9">Major facilitator superfamily domain-containing protein</fullName>
    </submittedName>
</protein>
<feature type="transmembrane region" description="Helical" evidence="7">
    <location>
        <begin position="232"/>
        <end position="252"/>
    </location>
</feature>
<evidence type="ECO:0000256" key="1">
    <source>
        <dbReference type="ARBA" id="ARBA00004141"/>
    </source>
</evidence>
<feature type="transmembrane region" description="Helical" evidence="7">
    <location>
        <begin position="169"/>
        <end position="189"/>
    </location>
</feature>
<evidence type="ECO:0000256" key="6">
    <source>
        <dbReference type="ARBA" id="ARBA00037968"/>
    </source>
</evidence>
<keyword evidence="10" id="KW-1185">Reference proteome</keyword>
<evidence type="ECO:0000313" key="10">
    <source>
        <dbReference type="Proteomes" id="UP000193144"/>
    </source>
</evidence>
<evidence type="ECO:0000259" key="8">
    <source>
        <dbReference type="PROSITE" id="PS50850"/>
    </source>
</evidence>
<dbReference type="OrthoDB" id="6730379at2759"/>
<sequence>MVELEKAIHEYVKYDSSSPGTPTDVGIGTVTSPDPWTKDGDEALEFLKDRHNVVEMTAEDEKRLVRKIDWMIMPLMWGCYVLQYLDKTLINYAAVMGLYDDANINTDQFSNLALFFYVSYLALEFPHGYGMQRLPTAKYLGLMVSLWGVIVAVTSACKNYGALVATRILLGWFESAVAPSLILITAMWYKKKEQPPRVGFWYLGTGTGTIIGSLISFGFQHYTSKSFTSWQIMFLVVGIITVATGVLVVFLLPDNPMSSRLTPAEKVWAIERLREKQTGIENKHLKRYQVLECLKDPQTWMLSLITISSNVPNGAVSSYQATLIKGFGFNSKTTALLQLPSGCCSVISILMATYLAGRFDQRGLNIITLLVPGILGGALMAFLPGDNKAGKLIGIYLTNCIGASLPLLYSWVSANFAGHTKKVTMNAILLMSFCAGNMIGPLTFRKKDAPDFVPAKIAIIVTCAFAGAMTAVLRMYYLWENRGRDKLVETEGVAHRANMEFLDLTDRENKEFRYRL</sequence>
<dbReference type="AlphaFoldDB" id="A0A1Y1ZE93"/>
<name>A0A1Y1ZE93_9PLEO</name>
<dbReference type="Gene3D" id="1.20.1250.20">
    <property type="entry name" value="MFS general substrate transporter like domains"/>
    <property type="match status" value="2"/>
</dbReference>
<dbReference type="SUPFAM" id="SSF103473">
    <property type="entry name" value="MFS general substrate transporter"/>
    <property type="match status" value="1"/>
</dbReference>
<comment type="caution">
    <text evidence="9">The sequence shown here is derived from an EMBL/GenBank/DDBJ whole genome shotgun (WGS) entry which is preliminary data.</text>
</comment>
<dbReference type="InterPro" id="IPR011701">
    <property type="entry name" value="MFS"/>
</dbReference>
<comment type="subcellular location">
    <subcellularLocation>
        <location evidence="1">Membrane</location>
        <topology evidence="1">Multi-pass membrane protein</topology>
    </subcellularLocation>
</comment>
<dbReference type="PANTHER" id="PTHR43791">
    <property type="entry name" value="PERMEASE-RELATED"/>
    <property type="match status" value="1"/>
</dbReference>
<feature type="transmembrane region" description="Helical" evidence="7">
    <location>
        <begin position="389"/>
        <end position="411"/>
    </location>
</feature>
<keyword evidence="5 7" id="KW-0472">Membrane</keyword>
<dbReference type="InterPro" id="IPR036259">
    <property type="entry name" value="MFS_trans_sf"/>
</dbReference>
<dbReference type="EMBL" id="MCFA01000098">
    <property type="protein sequence ID" value="ORY08602.1"/>
    <property type="molecule type" value="Genomic_DNA"/>
</dbReference>
<evidence type="ECO:0000313" key="9">
    <source>
        <dbReference type="EMBL" id="ORY08602.1"/>
    </source>
</evidence>
<feature type="transmembrane region" description="Helical" evidence="7">
    <location>
        <begin position="139"/>
        <end position="157"/>
    </location>
</feature>
<reference evidence="9 10" key="1">
    <citation type="submission" date="2016-07" db="EMBL/GenBank/DDBJ databases">
        <title>Pervasive Adenine N6-methylation of Active Genes in Fungi.</title>
        <authorList>
            <consortium name="DOE Joint Genome Institute"/>
            <person name="Mondo S.J."/>
            <person name="Dannebaum R.O."/>
            <person name="Kuo R.C."/>
            <person name="Labutti K."/>
            <person name="Haridas S."/>
            <person name="Kuo A."/>
            <person name="Salamov A."/>
            <person name="Ahrendt S.R."/>
            <person name="Lipzen A."/>
            <person name="Sullivan W."/>
            <person name="Andreopoulos W.B."/>
            <person name="Clum A."/>
            <person name="Lindquist E."/>
            <person name="Daum C."/>
            <person name="Ramamoorthy G.K."/>
            <person name="Gryganskyi A."/>
            <person name="Culley D."/>
            <person name="Magnuson J.K."/>
            <person name="James T.Y."/>
            <person name="O'Malley M.A."/>
            <person name="Stajich J.E."/>
            <person name="Spatafora J.W."/>
            <person name="Visel A."/>
            <person name="Grigoriev I.V."/>
        </authorList>
    </citation>
    <scope>NUCLEOTIDE SEQUENCE [LARGE SCALE GENOMIC DNA]</scope>
    <source>
        <strain evidence="9 10">CBS 115471</strain>
    </source>
</reference>
<dbReference type="PROSITE" id="PS50850">
    <property type="entry name" value="MFS"/>
    <property type="match status" value="1"/>
</dbReference>
<gene>
    <name evidence="9" type="ORF">BCR34DRAFT_675016</name>
</gene>
<dbReference type="PANTHER" id="PTHR43791:SF40">
    <property type="entry name" value="THIAMINE PATHWAY TRANSPORTER THI73"/>
    <property type="match status" value="1"/>
</dbReference>
<dbReference type="GO" id="GO:0022857">
    <property type="term" value="F:transmembrane transporter activity"/>
    <property type="evidence" value="ECO:0007669"/>
    <property type="project" value="InterPro"/>
</dbReference>
<keyword evidence="3 7" id="KW-0812">Transmembrane</keyword>